<evidence type="ECO:0000313" key="3">
    <source>
        <dbReference type="Proteomes" id="UP001165263"/>
    </source>
</evidence>
<dbReference type="RefSeq" id="WP_259448053.1">
    <property type="nucleotide sequence ID" value="NZ_CP119520.1"/>
</dbReference>
<keyword evidence="1" id="KW-0732">Signal</keyword>
<dbReference type="EMBL" id="JANUHC010000002">
    <property type="protein sequence ID" value="MCS0628835.1"/>
    <property type="molecule type" value="Genomic_DNA"/>
</dbReference>
<evidence type="ECO:0000313" key="2">
    <source>
        <dbReference type="EMBL" id="MCS0628835.1"/>
    </source>
</evidence>
<name>A0ABT2BUM6_9BURK</name>
<dbReference type="PROSITE" id="PS51257">
    <property type="entry name" value="PROKAR_LIPOPROTEIN"/>
    <property type="match status" value="1"/>
</dbReference>
<keyword evidence="3" id="KW-1185">Reference proteome</keyword>
<proteinExistence type="predicted"/>
<feature type="signal peptide" evidence="1">
    <location>
        <begin position="1"/>
        <end position="21"/>
    </location>
</feature>
<sequence length="196" mass="20830">MKRSLLALCPAIALCGCQVMPDLSDTTNATMRFRVHYQAPGVGTPMVEVTTNTSAPANRCVYVNEPFGVSANVQDAGGVHSIVIGPSGYPLDRVKARNNPGDVIAIPGPADGTPPNPGLLDDTRVHVLYSTAKSFDTVTLFAVYEFRNATRAQMRATARNWGPTTGASEVYDFYVEKAQPSDPSRQPGMPCAVGNG</sequence>
<protein>
    <recommendedName>
        <fullName evidence="4">Lipoprotein</fullName>
    </recommendedName>
</protein>
<organism evidence="2 3">
    <name type="scientific">Telluria mixta</name>
    <dbReference type="NCBI Taxonomy" id="34071"/>
    <lineage>
        <taxon>Bacteria</taxon>
        <taxon>Pseudomonadati</taxon>
        <taxon>Pseudomonadota</taxon>
        <taxon>Betaproteobacteria</taxon>
        <taxon>Burkholderiales</taxon>
        <taxon>Oxalobacteraceae</taxon>
        <taxon>Telluria group</taxon>
        <taxon>Telluria</taxon>
    </lineage>
</organism>
<gene>
    <name evidence="2" type="ORF">NX786_05770</name>
</gene>
<comment type="caution">
    <text evidence="2">The sequence shown here is derived from an EMBL/GenBank/DDBJ whole genome shotgun (WGS) entry which is preliminary data.</text>
</comment>
<evidence type="ECO:0000256" key="1">
    <source>
        <dbReference type="SAM" id="SignalP"/>
    </source>
</evidence>
<accession>A0ABT2BUM6</accession>
<feature type="chain" id="PRO_5046388711" description="Lipoprotein" evidence="1">
    <location>
        <begin position="22"/>
        <end position="196"/>
    </location>
</feature>
<dbReference type="Proteomes" id="UP001165263">
    <property type="component" value="Unassembled WGS sequence"/>
</dbReference>
<reference evidence="2" key="1">
    <citation type="submission" date="2022-08" db="EMBL/GenBank/DDBJ databases">
        <title>Reclassification of Massilia species as members of the genera Telluria, Duganella, Pseudoduganella, Mokoshia gen. nov. and Zemynaea gen. nov. using orthogonal and non-orthogonal genome-based approaches.</title>
        <authorList>
            <person name="Bowman J.P."/>
        </authorList>
    </citation>
    <scope>NUCLEOTIDE SEQUENCE</scope>
    <source>
        <strain evidence="2">LMG 11547</strain>
    </source>
</reference>
<evidence type="ECO:0008006" key="4">
    <source>
        <dbReference type="Google" id="ProtNLM"/>
    </source>
</evidence>